<dbReference type="Gramene" id="Os02t0479700-00">
    <property type="protein sequence ID" value="Os02t0479700-00"/>
    <property type="gene ID" value="Os02g0479700"/>
</dbReference>
<evidence type="ECO:0000313" key="2">
    <source>
        <dbReference type="EMBL" id="BAS78678.1"/>
    </source>
</evidence>
<feature type="compositionally biased region" description="Polar residues" evidence="1">
    <location>
        <begin position="89"/>
        <end position="98"/>
    </location>
</feature>
<dbReference type="InParanoid" id="A0A0P0VJ36"/>
<accession>A0A0P0VJ36</accession>
<dbReference type="PaxDb" id="39947-A0A0P0VJ36"/>
<gene>
    <name evidence="2" type="ordered locus">Os02g0479700</name>
    <name evidence="2" type="ORF">OSNPB_020479700</name>
</gene>
<organism evidence="2 3">
    <name type="scientific">Oryza sativa subsp. japonica</name>
    <name type="common">Rice</name>
    <dbReference type="NCBI Taxonomy" id="39947"/>
    <lineage>
        <taxon>Eukaryota</taxon>
        <taxon>Viridiplantae</taxon>
        <taxon>Streptophyta</taxon>
        <taxon>Embryophyta</taxon>
        <taxon>Tracheophyta</taxon>
        <taxon>Spermatophyta</taxon>
        <taxon>Magnoliopsida</taxon>
        <taxon>Liliopsida</taxon>
        <taxon>Poales</taxon>
        <taxon>Poaceae</taxon>
        <taxon>BOP clade</taxon>
        <taxon>Oryzoideae</taxon>
        <taxon>Oryzeae</taxon>
        <taxon>Oryzinae</taxon>
        <taxon>Oryza</taxon>
        <taxon>Oryza sativa</taxon>
    </lineage>
</organism>
<reference evidence="2 3" key="3">
    <citation type="journal article" date="2013" name="Rice">
        <title>Improvement of the Oryza sativa Nipponbare reference genome using next generation sequence and optical map data.</title>
        <authorList>
            <person name="Kawahara Y."/>
            <person name="de la Bastide M."/>
            <person name="Hamilton J.P."/>
            <person name="Kanamori H."/>
            <person name="McCombie W.R."/>
            <person name="Ouyang S."/>
            <person name="Schwartz D.C."/>
            <person name="Tanaka T."/>
            <person name="Wu J."/>
            <person name="Zhou S."/>
            <person name="Childs K.L."/>
            <person name="Davidson R.M."/>
            <person name="Lin H."/>
            <person name="Quesada-Ocampo L."/>
            <person name="Vaillancourt B."/>
            <person name="Sakai H."/>
            <person name="Lee S.S."/>
            <person name="Kim J."/>
            <person name="Numa H."/>
            <person name="Itoh T."/>
            <person name="Buell C.R."/>
            <person name="Matsumoto T."/>
        </authorList>
    </citation>
    <scope>NUCLEOTIDE SEQUENCE [LARGE SCALE GENOMIC DNA]</scope>
    <source>
        <strain evidence="3">cv. Nipponbare</strain>
    </source>
</reference>
<feature type="compositionally biased region" description="Pro residues" evidence="1">
    <location>
        <begin position="1"/>
        <end position="62"/>
    </location>
</feature>
<reference evidence="3" key="1">
    <citation type="journal article" date="2005" name="Nature">
        <title>The map-based sequence of the rice genome.</title>
        <authorList>
            <consortium name="International rice genome sequencing project (IRGSP)"/>
            <person name="Matsumoto T."/>
            <person name="Wu J."/>
            <person name="Kanamori H."/>
            <person name="Katayose Y."/>
            <person name="Fujisawa M."/>
            <person name="Namiki N."/>
            <person name="Mizuno H."/>
            <person name="Yamamoto K."/>
            <person name="Antonio B.A."/>
            <person name="Baba T."/>
            <person name="Sakata K."/>
            <person name="Nagamura Y."/>
            <person name="Aoki H."/>
            <person name="Arikawa K."/>
            <person name="Arita K."/>
            <person name="Bito T."/>
            <person name="Chiden Y."/>
            <person name="Fujitsuka N."/>
            <person name="Fukunaka R."/>
            <person name="Hamada M."/>
            <person name="Harada C."/>
            <person name="Hayashi A."/>
            <person name="Hijishita S."/>
            <person name="Honda M."/>
            <person name="Hosokawa S."/>
            <person name="Ichikawa Y."/>
            <person name="Idonuma A."/>
            <person name="Iijima M."/>
            <person name="Ikeda M."/>
            <person name="Ikeno M."/>
            <person name="Ito K."/>
            <person name="Ito S."/>
            <person name="Ito T."/>
            <person name="Ito Y."/>
            <person name="Ito Y."/>
            <person name="Iwabuchi A."/>
            <person name="Kamiya K."/>
            <person name="Karasawa W."/>
            <person name="Kurita K."/>
            <person name="Katagiri S."/>
            <person name="Kikuta A."/>
            <person name="Kobayashi H."/>
            <person name="Kobayashi N."/>
            <person name="Machita K."/>
            <person name="Maehara T."/>
            <person name="Masukawa M."/>
            <person name="Mizubayashi T."/>
            <person name="Mukai Y."/>
            <person name="Nagasaki H."/>
            <person name="Nagata Y."/>
            <person name="Naito S."/>
            <person name="Nakashima M."/>
            <person name="Nakama Y."/>
            <person name="Nakamichi Y."/>
            <person name="Nakamura M."/>
            <person name="Meguro A."/>
            <person name="Negishi M."/>
            <person name="Ohta I."/>
            <person name="Ohta T."/>
            <person name="Okamoto M."/>
            <person name="Ono N."/>
            <person name="Saji S."/>
            <person name="Sakaguchi M."/>
            <person name="Sakai K."/>
            <person name="Shibata M."/>
            <person name="Shimokawa T."/>
            <person name="Song J."/>
            <person name="Takazaki Y."/>
            <person name="Terasawa K."/>
            <person name="Tsugane M."/>
            <person name="Tsuji K."/>
            <person name="Ueda S."/>
            <person name="Waki K."/>
            <person name="Yamagata H."/>
            <person name="Yamamoto M."/>
            <person name="Yamamoto S."/>
            <person name="Yamane H."/>
            <person name="Yoshiki S."/>
            <person name="Yoshihara R."/>
            <person name="Yukawa K."/>
            <person name="Zhong H."/>
            <person name="Yano M."/>
            <person name="Yuan Q."/>
            <person name="Ouyang S."/>
            <person name="Liu J."/>
            <person name="Jones K.M."/>
            <person name="Gansberger K."/>
            <person name="Moffat K."/>
            <person name="Hill J."/>
            <person name="Bera J."/>
            <person name="Fadrosh D."/>
            <person name="Jin S."/>
            <person name="Johri S."/>
            <person name="Kim M."/>
            <person name="Overton L."/>
            <person name="Reardon M."/>
            <person name="Tsitrin T."/>
            <person name="Vuong H."/>
            <person name="Weaver B."/>
            <person name="Ciecko A."/>
            <person name="Tallon L."/>
            <person name="Jackson J."/>
            <person name="Pai G."/>
            <person name="Aken S.V."/>
            <person name="Utterback T."/>
            <person name="Reidmuller S."/>
            <person name="Feldblyum T."/>
            <person name="Hsiao J."/>
            <person name="Zismann V."/>
            <person name="Iobst S."/>
            <person name="de Vazeille A.R."/>
            <person name="Buell C.R."/>
            <person name="Ying K."/>
            <person name="Li Y."/>
            <person name="Lu T."/>
            <person name="Huang Y."/>
            <person name="Zhao Q."/>
            <person name="Feng Q."/>
            <person name="Zhang L."/>
            <person name="Zhu J."/>
            <person name="Weng Q."/>
            <person name="Mu J."/>
            <person name="Lu Y."/>
            <person name="Fan D."/>
            <person name="Liu Y."/>
            <person name="Guan J."/>
            <person name="Zhang Y."/>
            <person name="Yu S."/>
            <person name="Liu X."/>
            <person name="Zhang Y."/>
            <person name="Hong G."/>
            <person name="Han B."/>
            <person name="Choisne N."/>
            <person name="Demange N."/>
            <person name="Orjeda G."/>
            <person name="Samain S."/>
            <person name="Cattolico L."/>
            <person name="Pelletier E."/>
            <person name="Couloux A."/>
            <person name="Segurens B."/>
            <person name="Wincker P."/>
            <person name="D'Hont A."/>
            <person name="Scarpelli C."/>
            <person name="Weissenbach J."/>
            <person name="Salanoubat M."/>
            <person name="Quetier F."/>
            <person name="Yu Y."/>
            <person name="Kim H.R."/>
            <person name="Rambo T."/>
            <person name="Currie J."/>
            <person name="Collura K."/>
            <person name="Luo M."/>
            <person name="Yang T."/>
            <person name="Ammiraju J.S.S."/>
            <person name="Engler F."/>
            <person name="Soderlund C."/>
            <person name="Wing R.A."/>
            <person name="Palmer L.E."/>
            <person name="de la Bastide M."/>
            <person name="Spiegel L."/>
            <person name="Nascimento L."/>
            <person name="Zutavern T."/>
            <person name="O'Shaughnessy A."/>
            <person name="Dike S."/>
            <person name="Dedhia N."/>
            <person name="Preston R."/>
            <person name="Balija V."/>
            <person name="McCombie W.R."/>
            <person name="Chow T."/>
            <person name="Chen H."/>
            <person name="Chung M."/>
            <person name="Chen C."/>
            <person name="Shaw J."/>
            <person name="Wu H."/>
            <person name="Hsiao K."/>
            <person name="Chao Y."/>
            <person name="Chu M."/>
            <person name="Cheng C."/>
            <person name="Hour A."/>
            <person name="Lee P."/>
            <person name="Lin S."/>
            <person name="Lin Y."/>
            <person name="Liou J."/>
            <person name="Liu S."/>
            <person name="Hsing Y."/>
            <person name="Raghuvanshi S."/>
            <person name="Mohanty A."/>
            <person name="Bharti A.K."/>
            <person name="Gaur A."/>
            <person name="Gupta V."/>
            <person name="Kumar D."/>
            <person name="Ravi V."/>
            <person name="Vij S."/>
            <person name="Kapur A."/>
            <person name="Khurana P."/>
            <person name="Khurana P."/>
            <person name="Khurana J.P."/>
            <person name="Tyagi A.K."/>
            <person name="Gaikwad K."/>
            <person name="Singh A."/>
            <person name="Dalal V."/>
            <person name="Srivastava S."/>
            <person name="Dixit A."/>
            <person name="Pal A.K."/>
            <person name="Ghazi I.A."/>
            <person name="Yadav M."/>
            <person name="Pandit A."/>
            <person name="Bhargava A."/>
            <person name="Sureshbabu K."/>
            <person name="Batra K."/>
            <person name="Sharma T.R."/>
            <person name="Mohapatra T."/>
            <person name="Singh N.K."/>
            <person name="Messing J."/>
            <person name="Nelson A.B."/>
            <person name="Fuks G."/>
            <person name="Kavchok S."/>
            <person name="Keizer G."/>
            <person name="Linton E."/>
            <person name="Llaca V."/>
            <person name="Song R."/>
            <person name="Tanyolac B."/>
            <person name="Young S."/>
            <person name="Ho-Il K."/>
            <person name="Hahn J.H."/>
            <person name="Sangsakoo G."/>
            <person name="Vanavichit A."/>
            <person name="de Mattos Luiz.A.T."/>
            <person name="Zimmer P.D."/>
            <person name="Malone G."/>
            <person name="Dellagostin O."/>
            <person name="de Oliveira A.C."/>
            <person name="Bevan M."/>
            <person name="Bancroft I."/>
            <person name="Minx P."/>
            <person name="Cordum H."/>
            <person name="Wilson R."/>
            <person name="Cheng Z."/>
            <person name="Jin W."/>
            <person name="Jiang J."/>
            <person name="Leong S.A."/>
            <person name="Iwama H."/>
            <person name="Gojobori T."/>
            <person name="Itoh T."/>
            <person name="Niimura Y."/>
            <person name="Fujii Y."/>
            <person name="Habara T."/>
            <person name="Sakai H."/>
            <person name="Sato Y."/>
            <person name="Wilson G."/>
            <person name="Kumar K."/>
            <person name="McCouch S."/>
            <person name="Juretic N."/>
            <person name="Hoen D."/>
            <person name="Wright S."/>
            <person name="Bruskiewich R."/>
            <person name="Bureau T."/>
            <person name="Miyao A."/>
            <person name="Hirochika H."/>
            <person name="Nishikawa T."/>
            <person name="Kadowaki K."/>
            <person name="Sugiura M."/>
            <person name="Burr B."/>
            <person name="Sasaki T."/>
        </authorList>
    </citation>
    <scope>NUCLEOTIDE SEQUENCE [LARGE SCALE GENOMIC DNA]</scope>
    <source>
        <strain evidence="3">cv. Nipponbare</strain>
    </source>
</reference>
<sequence length="176" mass="18961">MDASPSNPPSPTPPHPQTPPPLLLSMTPPPPPVPSSPAQPPVPSSPPPPPLPSPAPPPPPLPSSSAPSNVSTDIDPVNQDAIHADIITTPPSKKATNSESEEHGVCKVSMPNINVPSNLIRSMFGQTYEYLPQDYELTDEDVMAIFLIEDLTENCTLVDMGDFYNKKHHLTCLLWR</sequence>
<name>A0A0P0VJ36_ORYSJ</name>
<dbReference type="AlphaFoldDB" id="A0A0P0VJ36"/>
<feature type="region of interest" description="Disordered" evidence="1">
    <location>
        <begin position="1"/>
        <end position="103"/>
    </location>
</feature>
<proteinExistence type="predicted"/>
<evidence type="ECO:0000313" key="3">
    <source>
        <dbReference type="Proteomes" id="UP000059680"/>
    </source>
</evidence>
<reference evidence="2 3" key="2">
    <citation type="journal article" date="2013" name="Plant Cell Physiol.">
        <title>Rice Annotation Project Database (RAP-DB): an integrative and interactive database for rice genomics.</title>
        <authorList>
            <person name="Sakai H."/>
            <person name="Lee S.S."/>
            <person name="Tanaka T."/>
            <person name="Numa H."/>
            <person name="Kim J."/>
            <person name="Kawahara Y."/>
            <person name="Wakimoto H."/>
            <person name="Yang C.C."/>
            <person name="Iwamoto M."/>
            <person name="Abe T."/>
            <person name="Yamada Y."/>
            <person name="Muto A."/>
            <person name="Inokuchi H."/>
            <person name="Ikemura T."/>
            <person name="Matsumoto T."/>
            <person name="Sasaki T."/>
            <person name="Itoh T."/>
        </authorList>
    </citation>
    <scope>NUCLEOTIDE SEQUENCE [LARGE SCALE GENOMIC DNA]</scope>
    <source>
        <strain evidence="3">cv. Nipponbare</strain>
    </source>
</reference>
<dbReference type="EMBL" id="AP014958">
    <property type="protein sequence ID" value="BAS78678.1"/>
    <property type="molecule type" value="Genomic_DNA"/>
</dbReference>
<evidence type="ECO:0000256" key="1">
    <source>
        <dbReference type="SAM" id="MobiDB-lite"/>
    </source>
</evidence>
<dbReference type="Proteomes" id="UP000059680">
    <property type="component" value="Chromosome 2"/>
</dbReference>
<keyword evidence="3" id="KW-1185">Reference proteome</keyword>
<protein>
    <submittedName>
        <fullName evidence="2">Os02g0479700 protein</fullName>
    </submittedName>
</protein>